<dbReference type="EMBL" id="FRCS01000006">
    <property type="protein sequence ID" value="SHN38777.1"/>
    <property type="molecule type" value="Genomic_DNA"/>
</dbReference>
<dbReference type="Proteomes" id="UP000184440">
    <property type="component" value="Unassembled WGS sequence"/>
</dbReference>
<sequence length="432" mass="45617">MSLPRAVVPLVSGVTYRRGVHLLLGAVIVLPYLALARAFWQVVAEDPANRPALLMTAVVATVIAGAPAFLGGTRALEIAAARSLLGVDLPDPAPGRRPAVETRMRSALWFGLHLVAGAVIATLLFTAVPVAMLVLGHWFGLVSGDLPGVTGPPTGYDVALWLAVAAGLLVVTGYAVAALGALATLMAPVLLGPSALEREHALEARARRLAERNRLARELHDSIGHALTLATLQAGAAGQLFDTDPEFARRALSVIEETSRTAMDDLDHVLGVLRDRDPADRAHSGRDPADGDHRDDVPRRPQPTLAHLDRLCDDSLASGVPVDATVTGPLTAVPAVVSREGYRIVQEALTNVARHAGQVPATLRVTVGADALTIEVVNPVVDRAPAPRRAGRGLDGMRERVDLLRGRLETGHQDGVWRVAAGLPLRDPGEDR</sequence>
<dbReference type="PANTHER" id="PTHR24421:SF10">
    <property type="entry name" value="NITRATE_NITRITE SENSOR PROTEIN NARQ"/>
    <property type="match status" value="1"/>
</dbReference>
<gene>
    <name evidence="12" type="ORF">SAMN05443668_106137</name>
</gene>
<evidence type="ECO:0000256" key="3">
    <source>
        <dbReference type="ARBA" id="ARBA00022553"/>
    </source>
</evidence>
<evidence type="ECO:0000256" key="5">
    <source>
        <dbReference type="ARBA" id="ARBA00022741"/>
    </source>
</evidence>
<feature type="transmembrane region" description="Helical" evidence="10">
    <location>
        <begin position="159"/>
        <end position="191"/>
    </location>
</feature>
<evidence type="ECO:0000256" key="2">
    <source>
        <dbReference type="ARBA" id="ARBA00012438"/>
    </source>
</evidence>
<keyword evidence="4" id="KW-0808">Transferase</keyword>
<dbReference type="GO" id="GO:0005524">
    <property type="term" value="F:ATP binding"/>
    <property type="evidence" value="ECO:0007669"/>
    <property type="project" value="UniProtKB-KW"/>
</dbReference>
<dbReference type="RefSeq" id="WP_073259423.1">
    <property type="nucleotide sequence ID" value="NZ_FRCS01000006.1"/>
</dbReference>
<evidence type="ECO:0000256" key="9">
    <source>
        <dbReference type="SAM" id="MobiDB-lite"/>
    </source>
</evidence>
<proteinExistence type="predicted"/>
<comment type="catalytic activity">
    <reaction evidence="1">
        <text>ATP + protein L-histidine = ADP + protein N-phospho-L-histidine.</text>
        <dbReference type="EC" id="2.7.13.3"/>
    </reaction>
</comment>
<dbReference type="GO" id="GO:0016020">
    <property type="term" value="C:membrane"/>
    <property type="evidence" value="ECO:0007669"/>
    <property type="project" value="InterPro"/>
</dbReference>
<dbReference type="CDD" id="cd16917">
    <property type="entry name" value="HATPase_UhpB-NarQ-NarX-like"/>
    <property type="match status" value="1"/>
</dbReference>
<keyword evidence="3" id="KW-0597">Phosphoprotein</keyword>
<evidence type="ECO:0000259" key="11">
    <source>
        <dbReference type="Pfam" id="PF07730"/>
    </source>
</evidence>
<dbReference type="InterPro" id="IPR011712">
    <property type="entry name" value="Sig_transdc_His_kin_sub3_dim/P"/>
</dbReference>
<dbReference type="Gene3D" id="1.20.5.1930">
    <property type="match status" value="1"/>
</dbReference>
<dbReference type="AlphaFoldDB" id="A0A1M7R1M8"/>
<keyword evidence="10" id="KW-0472">Membrane</keyword>
<dbReference type="Pfam" id="PF07730">
    <property type="entry name" value="HisKA_3"/>
    <property type="match status" value="1"/>
</dbReference>
<evidence type="ECO:0000256" key="7">
    <source>
        <dbReference type="ARBA" id="ARBA00022840"/>
    </source>
</evidence>
<dbReference type="OrthoDB" id="227596at2"/>
<feature type="region of interest" description="Disordered" evidence="9">
    <location>
        <begin position="274"/>
        <end position="302"/>
    </location>
</feature>
<keyword evidence="5" id="KW-0547">Nucleotide-binding</keyword>
<dbReference type="InterPro" id="IPR036890">
    <property type="entry name" value="HATPase_C_sf"/>
</dbReference>
<dbReference type="EC" id="2.7.13.3" evidence="2"/>
<evidence type="ECO:0000256" key="4">
    <source>
        <dbReference type="ARBA" id="ARBA00022679"/>
    </source>
</evidence>
<dbReference type="SUPFAM" id="SSF55874">
    <property type="entry name" value="ATPase domain of HSP90 chaperone/DNA topoisomerase II/histidine kinase"/>
    <property type="match status" value="1"/>
</dbReference>
<dbReference type="InterPro" id="IPR050482">
    <property type="entry name" value="Sensor_HK_TwoCompSys"/>
</dbReference>
<evidence type="ECO:0000256" key="8">
    <source>
        <dbReference type="ARBA" id="ARBA00023012"/>
    </source>
</evidence>
<keyword evidence="8" id="KW-0902">Two-component regulatory system</keyword>
<evidence type="ECO:0000256" key="10">
    <source>
        <dbReference type="SAM" id="Phobius"/>
    </source>
</evidence>
<accession>A0A1M7R1M8</accession>
<feature type="transmembrane region" description="Helical" evidence="10">
    <location>
        <begin position="52"/>
        <end position="72"/>
    </location>
</feature>
<organism evidence="12 13">
    <name type="scientific">Cryptosporangium aurantiacum</name>
    <dbReference type="NCBI Taxonomy" id="134849"/>
    <lineage>
        <taxon>Bacteria</taxon>
        <taxon>Bacillati</taxon>
        <taxon>Actinomycetota</taxon>
        <taxon>Actinomycetes</taxon>
        <taxon>Cryptosporangiales</taxon>
        <taxon>Cryptosporangiaceae</taxon>
        <taxon>Cryptosporangium</taxon>
    </lineage>
</organism>
<feature type="transmembrane region" description="Helical" evidence="10">
    <location>
        <begin position="106"/>
        <end position="139"/>
    </location>
</feature>
<feature type="transmembrane region" description="Helical" evidence="10">
    <location>
        <begin position="20"/>
        <end position="40"/>
    </location>
</feature>
<keyword evidence="10" id="KW-0812">Transmembrane</keyword>
<evidence type="ECO:0000313" key="13">
    <source>
        <dbReference type="Proteomes" id="UP000184440"/>
    </source>
</evidence>
<keyword evidence="6 12" id="KW-0418">Kinase</keyword>
<name>A0A1M7R1M8_9ACTN</name>
<dbReference type="PANTHER" id="PTHR24421">
    <property type="entry name" value="NITRATE/NITRITE SENSOR PROTEIN NARX-RELATED"/>
    <property type="match status" value="1"/>
</dbReference>
<dbReference type="GO" id="GO:0000155">
    <property type="term" value="F:phosphorelay sensor kinase activity"/>
    <property type="evidence" value="ECO:0007669"/>
    <property type="project" value="InterPro"/>
</dbReference>
<evidence type="ECO:0000256" key="6">
    <source>
        <dbReference type="ARBA" id="ARBA00022777"/>
    </source>
</evidence>
<feature type="domain" description="Signal transduction histidine kinase subgroup 3 dimerisation and phosphoacceptor" evidence="11">
    <location>
        <begin position="211"/>
        <end position="276"/>
    </location>
</feature>
<reference evidence="12 13" key="1">
    <citation type="submission" date="2016-11" db="EMBL/GenBank/DDBJ databases">
        <authorList>
            <person name="Jaros S."/>
            <person name="Januszkiewicz K."/>
            <person name="Wedrychowicz H."/>
        </authorList>
    </citation>
    <scope>NUCLEOTIDE SEQUENCE [LARGE SCALE GENOMIC DNA]</scope>
    <source>
        <strain evidence="12 13">DSM 46144</strain>
    </source>
</reference>
<evidence type="ECO:0000313" key="12">
    <source>
        <dbReference type="EMBL" id="SHN38777.1"/>
    </source>
</evidence>
<dbReference type="Gene3D" id="3.30.565.10">
    <property type="entry name" value="Histidine kinase-like ATPase, C-terminal domain"/>
    <property type="match status" value="1"/>
</dbReference>
<feature type="compositionally biased region" description="Basic and acidic residues" evidence="9">
    <location>
        <begin position="274"/>
        <end position="299"/>
    </location>
</feature>
<keyword evidence="10" id="KW-1133">Transmembrane helix</keyword>
<keyword evidence="7" id="KW-0067">ATP-binding</keyword>
<dbReference type="GO" id="GO:0046983">
    <property type="term" value="F:protein dimerization activity"/>
    <property type="evidence" value="ECO:0007669"/>
    <property type="project" value="InterPro"/>
</dbReference>
<evidence type="ECO:0000256" key="1">
    <source>
        <dbReference type="ARBA" id="ARBA00000085"/>
    </source>
</evidence>
<dbReference type="STRING" id="134849.SAMN05443668_106137"/>
<protein>
    <recommendedName>
        <fullName evidence="2">histidine kinase</fullName>
        <ecNumber evidence="2">2.7.13.3</ecNumber>
    </recommendedName>
</protein>
<keyword evidence="13" id="KW-1185">Reference proteome</keyword>